<organism evidence="4 5">
    <name type="scientific">Limulus polyphemus</name>
    <name type="common">Atlantic horseshoe crab</name>
    <dbReference type="NCBI Taxonomy" id="6850"/>
    <lineage>
        <taxon>Eukaryota</taxon>
        <taxon>Metazoa</taxon>
        <taxon>Ecdysozoa</taxon>
        <taxon>Arthropoda</taxon>
        <taxon>Chelicerata</taxon>
        <taxon>Merostomata</taxon>
        <taxon>Xiphosura</taxon>
        <taxon>Limulidae</taxon>
        <taxon>Limulus</taxon>
    </lineage>
</organism>
<dbReference type="InterPro" id="IPR036028">
    <property type="entry name" value="SH3-like_dom_sf"/>
</dbReference>
<dbReference type="SUPFAM" id="SSF50044">
    <property type="entry name" value="SH3-domain"/>
    <property type="match status" value="1"/>
</dbReference>
<evidence type="ECO:0000259" key="3">
    <source>
        <dbReference type="PROSITE" id="PS50002"/>
    </source>
</evidence>
<evidence type="ECO:0000256" key="2">
    <source>
        <dbReference type="PROSITE-ProRule" id="PRU00192"/>
    </source>
</evidence>
<feature type="domain" description="SH3" evidence="3">
    <location>
        <begin position="9"/>
        <end position="73"/>
    </location>
</feature>
<name>A0ABM1BJR4_LIMPO</name>
<dbReference type="Pfam" id="PF09431">
    <property type="entry name" value="SPIN90_LRD"/>
    <property type="match status" value="1"/>
</dbReference>
<protein>
    <submittedName>
        <fullName evidence="5">NCK-interacting protein with SH3 domain-like isoform X1</fullName>
    </submittedName>
</protein>
<dbReference type="Gene3D" id="2.30.30.40">
    <property type="entry name" value="SH3 Domains"/>
    <property type="match status" value="1"/>
</dbReference>
<evidence type="ECO:0000313" key="5">
    <source>
        <dbReference type="RefSeq" id="XP_013783363.1"/>
    </source>
</evidence>
<accession>A0ABM1BJR4</accession>
<dbReference type="GeneID" id="106467547"/>
<dbReference type="InterPro" id="IPR018556">
    <property type="entry name" value="SPIN90/Ldb17_LRD"/>
</dbReference>
<sequence length="566" mass="64728">MAHDLDCEFDTVLYEALYSLKSNDSRILSFKEGEHFRVVDTSVTEQDSNWIRVVNRNGISGFVPTAYVTEKKVQTTEFLSWLERAISAIHQSGSSSREPQRGSLRMLVDLRSSLLSHLGNKVSELPDAEPVHQTTFQDVASNTARVIVHTADTQTGEHEEPLPEKNICGPELLVKLVEEVRRRTDLSHQQSKNAVSVVLEIMKDYHPDLKKMLAGLTDNEIQSVNMDDEKKMCMVLNKLWSCRNDQQQRSWPVHEDEAVIKEDLVELATLLEEADPFTSQRVLQSRNYEDLVMLATYYQMEPRRELRLALLQVFVILCDLDMTIVKELLYSVLPMELARDIQTIVDDDIRIKQSAMLLTILFSTGERPPNDIYGYINEGFCKFVFSCVDGSVDEEMADMLLAVLLAFNLHLEKAEDNLILLTLGKQPEAAVFTQKLLLLVNREDDPVNILQNRGNVPNSTLKMLLDIFGNPTTASLFYLNDTKVLLDIITRQLMDLTPGDKRRLTYLALAENVICHCDYETHFHQRENLQKILENGLSGECSTPEEKQLAKQILQRFSEWFTYKPV</sequence>
<keyword evidence="4" id="KW-1185">Reference proteome</keyword>
<dbReference type="Proteomes" id="UP000694941">
    <property type="component" value="Unplaced"/>
</dbReference>
<evidence type="ECO:0000313" key="4">
    <source>
        <dbReference type="Proteomes" id="UP000694941"/>
    </source>
</evidence>
<evidence type="ECO:0000256" key="1">
    <source>
        <dbReference type="ARBA" id="ARBA00022443"/>
    </source>
</evidence>
<keyword evidence="1 2" id="KW-0728">SH3 domain</keyword>
<dbReference type="PANTHER" id="PTHR13357:SF1">
    <property type="entry name" value="NCK-INTERACTING PROTEIN WITH SH3 DOMAIN"/>
    <property type="match status" value="1"/>
</dbReference>
<gene>
    <name evidence="5" type="primary">LOC106467547</name>
</gene>
<reference evidence="5" key="1">
    <citation type="submission" date="2025-08" db="UniProtKB">
        <authorList>
            <consortium name="RefSeq"/>
        </authorList>
    </citation>
    <scope>IDENTIFICATION</scope>
    <source>
        <tissue evidence="5">Muscle</tissue>
    </source>
</reference>
<dbReference type="SMART" id="SM00326">
    <property type="entry name" value="SH3"/>
    <property type="match status" value="1"/>
</dbReference>
<proteinExistence type="predicted"/>
<dbReference type="RefSeq" id="XP_013783363.1">
    <property type="nucleotide sequence ID" value="XM_013927909.2"/>
</dbReference>
<dbReference type="PANTHER" id="PTHR13357">
    <property type="entry name" value="SH3 ADAPTER PROTEIN SPIN90 NCK INTERACTING PROTEIN WITH SH3 DOMAIN"/>
    <property type="match status" value="1"/>
</dbReference>
<dbReference type="InterPro" id="IPR030125">
    <property type="entry name" value="SPIN90/Ldb17"/>
</dbReference>
<dbReference type="PROSITE" id="PS50002">
    <property type="entry name" value="SH3"/>
    <property type="match status" value="1"/>
</dbReference>
<dbReference type="InterPro" id="IPR001452">
    <property type="entry name" value="SH3_domain"/>
</dbReference>